<evidence type="ECO:0000256" key="1">
    <source>
        <dbReference type="ARBA" id="ARBA00004496"/>
    </source>
</evidence>
<dbReference type="GO" id="GO:0005737">
    <property type="term" value="C:cytoplasm"/>
    <property type="evidence" value="ECO:0007669"/>
    <property type="project" value="UniProtKB-SubCell"/>
</dbReference>
<name>A0A1Y2CYU0_9FUNG</name>
<dbReference type="GO" id="GO:0016891">
    <property type="term" value="F:RNA endonuclease activity producing 5'-phosphomonoesters, hydrolytic mechanism"/>
    <property type="evidence" value="ECO:0007669"/>
    <property type="project" value="TreeGrafter"/>
</dbReference>
<dbReference type="GO" id="GO:0006281">
    <property type="term" value="P:DNA repair"/>
    <property type="evidence" value="ECO:0007669"/>
    <property type="project" value="InterPro"/>
</dbReference>
<keyword evidence="3" id="KW-0540">Nuclease</keyword>
<dbReference type="GO" id="GO:0003727">
    <property type="term" value="F:single-stranded RNA binding"/>
    <property type="evidence" value="ECO:0007669"/>
    <property type="project" value="TreeGrafter"/>
</dbReference>
<evidence type="ECO:0000256" key="3">
    <source>
        <dbReference type="ARBA" id="ARBA00022722"/>
    </source>
</evidence>
<dbReference type="PANTHER" id="PTHR28511:SF1">
    <property type="entry name" value="ENDONUCLEASE V"/>
    <property type="match status" value="1"/>
</dbReference>
<evidence type="ECO:0008006" key="8">
    <source>
        <dbReference type="Google" id="ProtNLM"/>
    </source>
</evidence>
<proteinExistence type="predicted"/>
<dbReference type="STRING" id="329046.A0A1Y2CYU0"/>
<dbReference type="GO" id="GO:0005730">
    <property type="term" value="C:nucleolus"/>
    <property type="evidence" value="ECO:0007669"/>
    <property type="project" value="TreeGrafter"/>
</dbReference>
<keyword evidence="5" id="KW-0378">Hydrolase</keyword>
<protein>
    <recommendedName>
        <fullName evidence="8">Endonuclease V</fullName>
    </recommendedName>
</protein>
<accession>A0A1Y2CYU0</accession>
<evidence type="ECO:0000313" key="7">
    <source>
        <dbReference type="Proteomes" id="UP000193642"/>
    </source>
</evidence>
<dbReference type="Gene3D" id="3.30.2170.10">
    <property type="entry name" value="archaeoglobus fulgidus dsm 4304 superfamily"/>
    <property type="match status" value="2"/>
</dbReference>
<gene>
    <name evidence="6" type="ORF">BCR33DRAFT_712547</name>
</gene>
<evidence type="ECO:0000256" key="2">
    <source>
        <dbReference type="ARBA" id="ARBA00022490"/>
    </source>
</evidence>
<dbReference type="Pfam" id="PF04493">
    <property type="entry name" value="Endonuclease_5"/>
    <property type="match status" value="1"/>
</dbReference>
<dbReference type="Proteomes" id="UP000193642">
    <property type="component" value="Unassembled WGS sequence"/>
</dbReference>
<reference evidence="6 7" key="1">
    <citation type="submission" date="2016-07" db="EMBL/GenBank/DDBJ databases">
        <title>Pervasive Adenine N6-methylation of Active Genes in Fungi.</title>
        <authorList>
            <consortium name="DOE Joint Genome Institute"/>
            <person name="Mondo S.J."/>
            <person name="Dannebaum R.O."/>
            <person name="Kuo R.C."/>
            <person name="Labutti K."/>
            <person name="Haridas S."/>
            <person name="Kuo A."/>
            <person name="Salamov A."/>
            <person name="Ahrendt S.R."/>
            <person name="Lipzen A."/>
            <person name="Sullivan W."/>
            <person name="Andreopoulos W.B."/>
            <person name="Clum A."/>
            <person name="Lindquist E."/>
            <person name="Daum C."/>
            <person name="Ramamoorthy G.K."/>
            <person name="Gryganskyi A."/>
            <person name="Culley D."/>
            <person name="Magnuson J.K."/>
            <person name="James T.Y."/>
            <person name="O'Malley M.A."/>
            <person name="Stajich J.E."/>
            <person name="Spatafora J.W."/>
            <person name="Visel A."/>
            <person name="Grigoriev I.V."/>
        </authorList>
    </citation>
    <scope>NUCLEOTIDE SEQUENCE [LARGE SCALE GENOMIC DNA]</scope>
    <source>
        <strain evidence="6 7">JEL800</strain>
    </source>
</reference>
<keyword evidence="2" id="KW-0963">Cytoplasm</keyword>
<dbReference type="InterPro" id="IPR007581">
    <property type="entry name" value="Endonuclease-V"/>
</dbReference>
<dbReference type="PANTHER" id="PTHR28511">
    <property type="entry name" value="ENDONUCLEASE V"/>
    <property type="match status" value="1"/>
</dbReference>
<keyword evidence="7" id="KW-1185">Reference proteome</keyword>
<feature type="non-terminal residue" evidence="6">
    <location>
        <position position="1"/>
    </location>
</feature>
<comment type="caution">
    <text evidence="6">The sequence shown here is derived from an EMBL/GenBank/DDBJ whole genome shotgun (WGS) entry which is preliminary data.</text>
</comment>
<organism evidence="6 7">
    <name type="scientific">Rhizoclosmatium globosum</name>
    <dbReference type="NCBI Taxonomy" id="329046"/>
    <lineage>
        <taxon>Eukaryota</taxon>
        <taxon>Fungi</taxon>
        <taxon>Fungi incertae sedis</taxon>
        <taxon>Chytridiomycota</taxon>
        <taxon>Chytridiomycota incertae sedis</taxon>
        <taxon>Chytridiomycetes</taxon>
        <taxon>Chytridiales</taxon>
        <taxon>Chytriomycetaceae</taxon>
        <taxon>Rhizoclosmatium</taxon>
    </lineage>
</organism>
<dbReference type="EMBL" id="MCGO01000005">
    <property type="protein sequence ID" value="ORY51505.1"/>
    <property type="molecule type" value="Genomic_DNA"/>
</dbReference>
<evidence type="ECO:0000256" key="5">
    <source>
        <dbReference type="ARBA" id="ARBA00022801"/>
    </source>
</evidence>
<dbReference type="OrthoDB" id="20018at2759"/>
<sequence>PSPEWSNTQTELRKQLITVNHNLSFNPETFEGLNFIADEANLSDANVSTSETAIVCLAVLAFPSLQLVHSIVKSVELPLPYIPGFLAMREFLFIDGNGVFHPRQFGVACQVGVLADIPTIGIAKTCSKYARWSADGRCKEVVR</sequence>
<comment type="subcellular location">
    <subcellularLocation>
        <location evidence="1">Cytoplasm</location>
    </subcellularLocation>
</comment>
<dbReference type="AlphaFoldDB" id="A0A1Y2CYU0"/>
<keyword evidence="4" id="KW-0255">Endonuclease</keyword>
<evidence type="ECO:0000256" key="4">
    <source>
        <dbReference type="ARBA" id="ARBA00022759"/>
    </source>
</evidence>
<evidence type="ECO:0000313" key="6">
    <source>
        <dbReference type="EMBL" id="ORY51505.1"/>
    </source>
</evidence>